<dbReference type="GO" id="GO:0008153">
    <property type="term" value="P:4-aminobenzoate biosynthetic process"/>
    <property type="evidence" value="ECO:0007669"/>
    <property type="project" value="TreeGrafter"/>
</dbReference>
<dbReference type="InterPro" id="IPR036038">
    <property type="entry name" value="Aminotransferase-like"/>
</dbReference>
<dbReference type="InterPro" id="IPR043132">
    <property type="entry name" value="BCAT-like_C"/>
</dbReference>
<dbReference type="Gene3D" id="3.20.10.10">
    <property type="entry name" value="D-amino Acid Aminotransferase, subunit A, domain 2"/>
    <property type="match status" value="1"/>
</dbReference>
<evidence type="ECO:0000313" key="3">
    <source>
        <dbReference type="EMBL" id="OYX35980.1"/>
    </source>
</evidence>
<organism evidence="3 4">
    <name type="scientific">Brevundimonas subvibrioides</name>
    <dbReference type="NCBI Taxonomy" id="74313"/>
    <lineage>
        <taxon>Bacteria</taxon>
        <taxon>Pseudomonadati</taxon>
        <taxon>Pseudomonadota</taxon>
        <taxon>Alphaproteobacteria</taxon>
        <taxon>Caulobacterales</taxon>
        <taxon>Caulobacteraceae</taxon>
        <taxon>Brevundimonas</taxon>
    </lineage>
</organism>
<dbReference type="Proteomes" id="UP000215595">
    <property type="component" value="Unassembled WGS sequence"/>
</dbReference>
<proteinExistence type="inferred from homology"/>
<dbReference type="InterPro" id="IPR050571">
    <property type="entry name" value="Class-IV_PLP-Dep_Aminotrnsfr"/>
</dbReference>
<name>A0A258FTP4_9CAUL</name>
<dbReference type="GO" id="GO:0008696">
    <property type="term" value="F:4-amino-4-deoxychorismate lyase activity"/>
    <property type="evidence" value="ECO:0007669"/>
    <property type="project" value="TreeGrafter"/>
</dbReference>
<evidence type="ECO:0000256" key="1">
    <source>
        <dbReference type="ARBA" id="ARBA00009320"/>
    </source>
</evidence>
<sequence>MTARPDPSGREAVILIDGLPATEDDLRYQALVNYGAYTSFRVEAGGVRGLDRHLARLVANAEELFGAAVETGRLRDFIRTALDDRRDAWLRISVFSPEIWARLPSGRVRPKVMTTVSPPPPPLADSVRVQVQTYGRDAAHIKHTATFPLIRARRLALDAGFDDALFADADGLVSEGSLWNVGFLKGDTVVWPQADMLPGVAQALIQAGLDGVGLDQRAQPVRVGDLDGFDGAFLCNSATPACPITAIGAVAFDADPDRIQKIVQAWASAPLQPI</sequence>
<reference evidence="3 4" key="1">
    <citation type="submission" date="2017-03" db="EMBL/GenBank/DDBJ databases">
        <title>Lifting the veil on microbial sulfur biogeochemistry in mining wastewaters.</title>
        <authorList>
            <person name="Kantor R.S."/>
            <person name="Colenbrander Nelson T."/>
            <person name="Marshall S."/>
            <person name="Bennett D."/>
            <person name="Apte S."/>
            <person name="Camacho D."/>
            <person name="Thomas B.C."/>
            <person name="Warren L.A."/>
            <person name="Banfield J.F."/>
        </authorList>
    </citation>
    <scope>NUCLEOTIDE SEQUENCE [LARGE SCALE GENOMIC DNA]</scope>
    <source>
        <strain evidence="3">32-69-9</strain>
    </source>
</reference>
<dbReference type="InterPro" id="IPR001544">
    <property type="entry name" value="Aminotrans_IV"/>
</dbReference>
<gene>
    <name evidence="3" type="ORF">B7Z01_01345</name>
</gene>
<dbReference type="GO" id="GO:0005829">
    <property type="term" value="C:cytosol"/>
    <property type="evidence" value="ECO:0007669"/>
    <property type="project" value="TreeGrafter"/>
</dbReference>
<comment type="caution">
    <text evidence="3">The sequence shown here is derived from an EMBL/GenBank/DDBJ whole genome shotgun (WGS) entry which is preliminary data.</text>
</comment>
<protein>
    <recommendedName>
        <fullName evidence="2">Probable branched-chain-amino-acid aminotransferase</fullName>
    </recommendedName>
</protein>
<dbReference type="AlphaFoldDB" id="A0A258FTP4"/>
<dbReference type="Pfam" id="PF01063">
    <property type="entry name" value="Aminotran_4"/>
    <property type="match status" value="1"/>
</dbReference>
<keyword evidence="3" id="KW-0032">Aminotransferase</keyword>
<accession>A0A258FTP4</accession>
<dbReference type="EMBL" id="NCEB01000002">
    <property type="protein sequence ID" value="OYX35980.1"/>
    <property type="molecule type" value="Genomic_DNA"/>
</dbReference>
<comment type="similarity">
    <text evidence="1">Belongs to the class-IV pyridoxal-phosphate-dependent aminotransferase family.</text>
</comment>
<dbReference type="PANTHER" id="PTHR42743">
    <property type="entry name" value="AMINO-ACID AMINOTRANSFERASE"/>
    <property type="match status" value="1"/>
</dbReference>
<dbReference type="InterPro" id="IPR043131">
    <property type="entry name" value="BCAT-like_N"/>
</dbReference>
<dbReference type="NCBIfam" id="NF006734">
    <property type="entry name" value="PRK09266.1"/>
    <property type="match status" value="1"/>
</dbReference>
<evidence type="ECO:0000313" key="4">
    <source>
        <dbReference type="Proteomes" id="UP000215595"/>
    </source>
</evidence>
<dbReference type="PANTHER" id="PTHR42743:SF2">
    <property type="entry name" value="AMINODEOXYCHORISMATE LYASE"/>
    <property type="match status" value="1"/>
</dbReference>
<dbReference type="GO" id="GO:0008483">
    <property type="term" value="F:transaminase activity"/>
    <property type="evidence" value="ECO:0007669"/>
    <property type="project" value="UniProtKB-KW"/>
</dbReference>
<dbReference type="SUPFAM" id="SSF56752">
    <property type="entry name" value="D-aminoacid aminotransferase-like PLP-dependent enzymes"/>
    <property type="match status" value="1"/>
</dbReference>
<keyword evidence="3" id="KW-0808">Transferase</keyword>
<dbReference type="Gene3D" id="3.30.470.10">
    <property type="match status" value="1"/>
</dbReference>
<evidence type="ECO:0000256" key="2">
    <source>
        <dbReference type="ARBA" id="ARBA00014472"/>
    </source>
</evidence>